<dbReference type="AlphaFoldDB" id="A0A3P6G4Y1"/>
<sequence length="88" mass="10571">MFINLQEILKIILMMKMMMMLQKVTLKLEILVHEDHNEAQRVLASEDHNLKLQPESDPLRLHEKCLFYILHCMFQKQSLSFVFSLFHV</sequence>
<name>A0A3P6G4Y1_BRAOL</name>
<dbReference type="EMBL" id="LR031879">
    <property type="protein sequence ID" value="VDD54691.1"/>
    <property type="molecule type" value="Genomic_DNA"/>
</dbReference>
<protein>
    <submittedName>
        <fullName evidence="1">Uncharacterized protein</fullName>
    </submittedName>
</protein>
<accession>A0A3P6G4Y1</accession>
<reference evidence="1" key="1">
    <citation type="submission" date="2018-11" db="EMBL/GenBank/DDBJ databases">
        <authorList>
            <consortium name="Genoscope - CEA"/>
            <person name="William W."/>
        </authorList>
    </citation>
    <scope>NUCLEOTIDE SEQUENCE</scope>
</reference>
<evidence type="ECO:0000313" key="1">
    <source>
        <dbReference type="EMBL" id="VDD54691.1"/>
    </source>
</evidence>
<proteinExistence type="predicted"/>
<organism evidence="1">
    <name type="scientific">Brassica oleracea</name>
    <name type="common">Wild cabbage</name>
    <dbReference type="NCBI Taxonomy" id="3712"/>
    <lineage>
        <taxon>Eukaryota</taxon>
        <taxon>Viridiplantae</taxon>
        <taxon>Streptophyta</taxon>
        <taxon>Embryophyta</taxon>
        <taxon>Tracheophyta</taxon>
        <taxon>Spermatophyta</taxon>
        <taxon>Magnoliopsida</taxon>
        <taxon>eudicotyledons</taxon>
        <taxon>Gunneridae</taxon>
        <taxon>Pentapetalae</taxon>
        <taxon>rosids</taxon>
        <taxon>malvids</taxon>
        <taxon>Brassicales</taxon>
        <taxon>Brassicaceae</taxon>
        <taxon>Brassiceae</taxon>
        <taxon>Brassica</taxon>
    </lineage>
</organism>
<gene>
    <name evidence="1" type="ORF">BOLC8T47920H</name>
</gene>